<dbReference type="Gene3D" id="1.20.1280.50">
    <property type="match status" value="1"/>
</dbReference>
<feature type="domain" description="F-box" evidence="1">
    <location>
        <begin position="22"/>
        <end position="65"/>
    </location>
</feature>
<dbReference type="PANTHER" id="PTHR10663:SF372">
    <property type="entry name" value="F-BOX ONLY PROTEIN 8"/>
    <property type="match status" value="1"/>
</dbReference>
<dbReference type="GO" id="GO:0032012">
    <property type="term" value="P:regulation of ARF protein signal transduction"/>
    <property type="evidence" value="ECO:0007669"/>
    <property type="project" value="InterPro"/>
</dbReference>
<dbReference type="PROSITE" id="PS50181">
    <property type="entry name" value="FBOX"/>
    <property type="match status" value="1"/>
</dbReference>
<dbReference type="InterPro" id="IPR000904">
    <property type="entry name" value="Sec7_dom"/>
</dbReference>
<sequence length="293" mass="33525">MGQFHGILLRRNPKSRDALQTFTDLDNLPPELAVAVLSNLNATDLCLAACVWEHLANNNLLWMSLCRTTWRYSSAYKAMHKSNMTYKSLYLLLDDGTCLFNVLPKEGILFLIKNNIIKDTVKDITLFINGATVLRADAVRDYLKERRDVLDELVSLQSYTGMFLPEALRKFFDLIQPPEARNEYLDTLLELFSRRYLRCNPGCELSQDTVFILCNSLLLLSVDLSSPKVKNKMTKREFIKNLRGVVHPTSVDFIGDLYDDIYLRGHVAVPKSKCLQSQTFPCVRPYGNIFLTV</sequence>
<dbReference type="RefSeq" id="XP_020910248.1">
    <property type="nucleotide sequence ID" value="XM_021054589.2"/>
</dbReference>
<name>A0A913XTZ1_EXADI</name>
<dbReference type="InterPro" id="IPR035999">
    <property type="entry name" value="Sec7_dom_sf"/>
</dbReference>
<dbReference type="OMA" id="NANPHEG"/>
<dbReference type="PANTHER" id="PTHR10663">
    <property type="entry name" value="GUANYL-NUCLEOTIDE EXCHANGE FACTOR"/>
    <property type="match status" value="1"/>
</dbReference>
<evidence type="ECO:0000259" key="1">
    <source>
        <dbReference type="PROSITE" id="PS50181"/>
    </source>
</evidence>
<evidence type="ECO:0008006" key="5">
    <source>
        <dbReference type="Google" id="ProtNLM"/>
    </source>
</evidence>
<dbReference type="InterPro" id="IPR001810">
    <property type="entry name" value="F-box_dom"/>
</dbReference>
<dbReference type="InterPro" id="IPR036047">
    <property type="entry name" value="F-box-like_dom_sf"/>
</dbReference>
<dbReference type="SMART" id="SM00222">
    <property type="entry name" value="Sec7"/>
    <property type="match status" value="1"/>
</dbReference>
<dbReference type="Pfam" id="PF12937">
    <property type="entry name" value="F-box-like"/>
    <property type="match status" value="1"/>
</dbReference>
<dbReference type="GO" id="GO:0005085">
    <property type="term" value="F:guanyl-nucleotide exchange factor activity"/>
    <property type="evidence" value="ECO:0007669"/>
    <property type="project" value="InterPro"/>
</dbReference>
<dbReference type="EnsemblMetazoa" id="XM_021054589.2">
    <property type="protein sequence ID" value="XP_020910248.1"/>
    <property type="gene ID" value="LOC110248086"/>
</dbReference>
<dbReference type="CDD" id="cd22088">
    <property type="entry name" value="F-box_FBXO8"/>
    <property type="match status" value="1"/>
</dbReference>
<evidence type="ECO:0000259" key="2">
    <source>
        <dbReference type="PROSITE" id="PS50190"/>
    </source>
</evidence>
<dbReference type="Proteomes" id="UP000887567">
    <property type="component" value="Unplaced"/>
</dbReference>
<dbReference type="SUPFAM" id="SSF48425">
    <property type="entry name" value="Sec7 domain"/>
    <property type="match status" value="1"/>
</dbReference>
<dbReference type="AlphaFoldDB" id="A0A913XTZ1"/>
<proteinExistence type="predicted"/>
<dbReference type="KEGG" id="epa:110248086"/>
<keyword evidence="4" id="KW-1185">Reference proteome</keyword>
<dbReference type="Gene3D" id="1.10.220.20">
    <property type="match status" value="1"/>
</dbReference>
<organism evidence="3 4">
    <name type="scientific">Exaiptasia diaphana</name>
    <name type="common">Tropical sea anemone</name>
    <name type="synonym">Aiptasia pulchella</name>
    <dbReference type="NCBI Taxonomy" id="2652724"/>
    <lineage>
        <taxon>Eukaryota</taxon>
        <taxon>Metazoa</taxon>
        <taxon>Cnidaria</taxon>
        <taxon>Anthozoa</taxon>
        <taxon>Hexacorallia</taxon>
        <taxon>Actiniaria</taxon>
        <taxon>Aiptasiidae</taxon>
        <taxon>Exaiptasia</taxon>
    </lineage>
</organism>
<evidence type="ECO:0000313" key="4">
    <source>
        <dbReference type="Proteomes" id="UP000887567"/>
    </source>
</evidence>
<accession>A0A913XTZ1</accession>
<dbReference type="InterPro" id="IPR023394">
    <property type="entry name" value="Sec7_C_sf"/>
</dbReference>
<evidence type="ECO:0000313" key="3">
    <source>
        <dbReference type="EnsemblMetazoa" id="XP_020910248.1"/>
    </source>
</evidence>
<dbReference type="SUPFAM" id="SSF81383">
    <property type="entry name" value="F-box domain"/>
    <property type="match status" value="1"/>
</dbReference>
<dbReference type="PROSITE" id="PS50190">
    <property type="entry name" value="SEC7"/>
    <property type="match status" value="1"/>
</dbReference>
<reference evidence="3" key="1">
    <citation type="submission" date="2022-11" db="UniProtKB">
        <authorList>
            <consortium name="EnsemblMetazoa"/>
        </authorList>
    </citation>
    <scope>IDENTIFICATION</scope>
</reference>
<dbReference type="OrthoDB" id="430364at2759"/>
<feature type="domain" description="SEC7" evidence="2">
    <location>
        <begin position="82"/>
        <end position="264"/>
    </location>
</feature>
<dbReference type="Gene3D" id="1.10.1000.11">
    <property type="entry name" value="Arf Nucleotide-binding Site Opener,domain 2"/>
    <property type="match status" value="1"/>
</dbReference>
<dbReference type="GeneID" id="110248086"/>
<dbReference type="InterPro" id="IPR048003">
    <property type="entry name" value="FBXO8_F-box"/>
</dbReference>
<protein>
    <recommendedName>
        <fullName evidence="5">F-box protein 8</fullName>
    </recommendedName>
</protein>
<dbReference type="Pfam" id="PF01369">
    <property type="entry name" value="Sec7"/>
    <property type="match status" value="1"/>
</dbReference>